<dbReference type="GO" id="GO:0016887">
    <property type="term" value="F:ATP hydrolysis activity"/>
    <property type="evidence" value="ECO:0007669"/>
    <property type="project" value="InterPro"/>
</dbReference>
<dbReference type="InterPro" id="IPR017871">
    <property type="entry name" value="ABC_transporter-like_CS"/>
</dbReference>
<dbReference type="InterPro" id="IPR003593">
    <property type="entry name" value="AAA+_ATPase"/>
</dbReference>
<dbReference type="Proteomes" id="UP000289856">
    <property type="component" value="Chromosome"/>
</dbReference>
<evidence type="ECO:0000313" key="11">
    <source>
        <dbReference type="Proteomes" id="UP000289856"/>
    </source>
</evidence>
<evidence type="ECO:0000256" key="6">
    <source>
        <dbReference type="ARBA" id="ARBA00022840"/>
    </source>
</evidence>
<comment type="subcellular location">
    <subcellularLocation>
        <location evidence="1">Cell membrane</location>
        <topology evidence="1">Peripheral membrane protein</topology>
    </subcellularLocation>
</comment>
<evidence type="ECO:0000256" key="5">
    <source>
        <dbReference type="ARBA" id="ARBA00022741"/>
    </source>
</evidence>
<dbReference type="SUPFAM" id="SSF52540">
    <property type="entry name" value="P-loop containing nucleoside triphosphate hydrolases"/>
    <property type="match status" value="1"/>
</dbReference>
<keyword evidence="7" id="KW-1278">Translocase</keyword>
<dbReference type="PANTHER" id="PTHR43553">
    <property type="entry name" value="HEAVY METAL TRANSPORTER"/>
    <property type="match status" value="1"/>
</dbReference>
<feature type="domain" description="ABC transporter" evidence="9">
    <location>
        <begin position="9"/>
        <end position="237"/>
    </location>
</feature>
<reference evidence="10 11" key="1">
    <citation type="submission" date="2019-01" db="EMBL/GenBank/DDBJ databases">
        <title>Complete genome sequence of Cohnella hallensis HS21 isolated from Korean fir (Abies koreana) rhizospheric soil.</title>
        <authorList>
            <person name="Jiang L."/>
            <person name="Kang S.W."/>
            <person name="Kim S."/>
            <person name="Jung J."/>
            <person name="Kim C.Y."/>
            <person name="Kim D.H."/>
            <person name="Kim S.W."/>
            <person name="Lee J."/>
        </authorList>
    </citation>
    <scope>NUCLEOTIDE SEQUENCE [LARGE SCALE GENOMIC DNA]</scope>
    <source>
        <strain evidence="10 11">HS21</strain>
    </source>
</reference>
<dbReference type="SMART" id="SM00382">
    <property type="entry name" value="AAA"/>
    <property type="match status" value="1"/>
</dbReference>
<evidence type="ECO:0000256" key="2">
    <source>
        <dbReference type="ARBA" id="ARBA00005417"/>
    </source>
</evidence>
<evidence type="ECO:0000313" key="10">
    <source>
        <dbReference type="EMBL" id="BBI34345.1"/>
    </source>
</evidence>
<keyword evidence="4" id="KW-1003">Cell membrane</keyword>
<evidence type="ECO:0000256" key="4">
    <source>
        <dbReference type="ARBA" id="ARBA00022475"/>
    </source>
</evidence>
<dbReference type="GO" id="GO:0043190">
    <property type="term" value="C:ATP-binding cassette (ABC) transporter complex"/>
    <property type="evidence" value="ECO:0007669"/>
    <property type="project" value="TreeGrafter"/>
</dbReference>
<evidence type="ECO:0000256" key="7">
    <source>
        <dbReference type="ARBA" id="ARBA00022967"/>
    </source>
</evidence>
<dbReference type="InterPro" id="IPR003439">
    <property type="entry name" value="ABC_transporter-like_ATP-bd"/>
</dbReference>
<keyword evidence="8" id="KW-0472">Membrane</keyword>
<evidence type="ECO:0000256" key="1">
    <source>
        <dbReference type="ARBA" id="ARBA00004202"/>
    </source>
</evidence>
<dbReference type="Gene3D" id="3.40.50.300">
    <property type="entry name" value="P-loop containing nucleotide triphosphate hydrolases"/>
    <property type="match status" value="1"/>
</dbReference>
<evidence type="ECO:0000259" key="9">
    <source>
        <dbReference type="PROSITE" id="PS50893"/>
    </source>
</evidence>
<dbReference type="PROSITE" id="PS00211">
    <property type="entry name" value="ABC_TRANSPORTER_1"/>
    <property type="match status" value="1"/>
</dbReference>
<organism evidence="10 11">
    <name type="scientific">Cohnella abietis</name>
    <dbReference type="NCBI Taxonomy" id="2507935"/>
    <lineage>
        <taxon>Bacteria</taxon>
        <taxon>Bacillati</taxon>
        <taxon>Bacillota</taxon>
        <taxon>Bacilli</taxon>
        <taxon>Bacillales</taxon>
        <taxon>Paenibacillaceae</taxon>
        <taxon>Cohnella</taxon>
    </lineage>
</organism>
<dbReference type="CDD" id="cd03225">
    <property type="entry name" value="ABC_cobalt_CbiO_domain1"/>
    <property type="match status" value="1"/>
</dbReference>
<dbReference type="Pfam" id="PF00005">
    <property type="entry name" value="ABC_tran"/>
    <property type="match status" value="1"/>
</dbReference>
<proteinExistence type="inferred from homology"/>
<name>A0A3T1D8G4_9BACL</name>
<keyword evidence="3" id="KW-0813">Transport</keyword>
<dbReference type="EMBL" id="AP019400">
    <property type="protein sequence ID" value="BBI34345.1"/>
    <property type="molecule type" value="Genomic_DNA"/>
</dbReference>
<protein>
    <submittedName>
        <fullName evidence="10">Energy-coupling factor transporter ATP-binding protein EcfA</fullName>
    </submittedName>
</protein>
<dbReference type="InterPro" id="IPR027417">
    <property type="entry name" value="P-loop_NTPase"/>
</dbReference>
<keyword evidence="11" id="KW-1185">Reference proteome</keyword>
<keyword evidence="6 10" id="KW-0067">ATP-binding</keyword>
<dbReference type="InterPro" id="IPR050095">
    <property type="entry name" value="ECF_ABC_transporter_ATP-bd"/>
</dbReference>
<dbReference type="PANTHER" id="PTHR43553:SF24">
    <property type="entry name" value="ENERGY-COUPLING FACTOR TRANSPORTER ATP-BINDING PROTEIN ECFA1"/>
    <property type="match status" value="1"/>
</dbReference>
<dbReference type="GO" id="GO:0042626">
    <property type="term" value="F:ATPase-coupled transmembrane transporter activity"/>
    <property type="evidence" value="ECO:0007669"/>
    <property type="project" value="TreeGrafter"/>
</dbReference>
<evidence type="ECO:0000256" key="3">
    <source>
        <dbReference type="ARBA" id="ARBA00022448"/>
    </source>
</evidence>
<dbReference type="GO" id="GO:0005524">
    <property type="term" value="F:ATP binding"/>
    <property type="evidence" value="ECO:0007669"/>
    <property type="project" value="UniProtKB-KW"/>
</dbReference>
<dbReference type="InterPro" id="IPR015856">
    <property type="entry name" value="ABC_transpr_CbiO/EcfA_su"/>
</dbReference>
<sequence>MKRQAADDLVLSDVSIYSHNELGESSIRLEEVNITIVAGEWINVVGVNGSGKSTLARIVAGLHPEGITGEIRRGFAGDRGGPIVLQQPRAQLFGETPREEVLFALEWRGIASELIMQQAEEALRRAGLIEFADEPWERLSGGQQQMAAIAASTACETQLLVLDEVTSMLDEFNRNAVLRMAQDLHSKGTAIVWVTQRLDELAPDSRVVALGEGRIIFDGDVQEFLYGEEDELSPLSPCLRVGLRLPYLAAMALELRRLGKLSNPLPVTAEQWRKVLGNGGSREADNTTR</sequence>
<comment type="similarity">
    <text evidence="2">Belongs to the ABC transporter superfamily.</text>
</comment>
<gene>
    <name evidence="10" type="primary">ecfA</name>
    <name evidence="10" type="ORF">KCTCHS21_37440</name>
</gene>
<evidence type="ECO:0000256" key="8">
    <source>
        <dbReference type="ARBA" id="ARBA00023136"/>
    </source>
</evidence>
<dbReference type="PROSITE" id="PS50893">
    <property type="entry name" value="ABC_TRANSPORTER_2"/>
    <property type="match status" value="1"/>
</dbReference>
<dbReference type="RefSeq" id="WP_130611507.1">
    <property type="nucleotide sequence ID" value="NZ_AP019400.1"/>
</dbReference>
<dbReference type="AlphaFoldDB" id="A0A3T1D8G4"/>
<accession>A0A3T1D8G4</accession>
<keyword evidence="5" id="KW-0547">Nucleotide-binding</keyword>
<dbReference type="KEGG" id="cohn:KCTCHS21_37440"/>
<dbReference type="OrthoDB" id="9784332at2"/>